<dbReference type="EMBL" id="QFZK01000001">
    <property type="protein sequence ID" value="RFO98987.1"/>
    <property type="molecule type" value="Genomic_DNA"/>
</dbReference>
<dbReference type="InterPro" id="IPR052158">
    <property type="entry name" value="INH-QAR"/>
</dbReference>
<dbReference type="Pfam" id="PF01965">
    <property type="entry name" value="DJ-1_PfpI"/>
    <property type="match status" value="1"/>
</dbReference>
<dbReference type="Gene3D" id="3.40.50.880">
    <property type="match status" value="1"/>
</dbReference>
<keyword evidence="3" id="KW-1185">Reference proteome</keyword>
<protein>
    <submittedName>
        <fullName evidence="2">Glutamine amidotransferase</fullName>
    </submittedName>
</protein>
<sequence length="209" mass="22508">MKQQDVHLFVFDGLADWEPGYAVAGINNPRFQLNPGGFRIRTVALQRSSVVTMGGVRIEPDMSLDNMNPAQSAMLILPGGESWDAGANREAVDVAEAFLKAGLPVAAICGATAALARGGLLDTRRHTSNAREYLAATQYQGKAFYVCDDSLAVTDGDLITASGLAPIDFAQHIFKKLNLYSSQVLDAWYGLYKTGKAEYFGALMQAIRG</sequence>
<proteinExistence type="predicted"/>
<keyword evidence="2" id="KW-0315">Glutamine amidotransferase</keyword>
<name>A0A3E1RHY3_9BURK</name>
<dbReference type="InterPro" id="IPR029062">
    <property type="entry name" value="Class_I_gatase-like"/>
</dbReference>
<dbReference type="CDD" id="cd03140">
    <property type="entry name" value="GATase1_PfpI_3"/>
    <property type="match status" value="1"/>
</dbReference>
<organism evidence="2 3">
    <name type="scientific">Rhodoferax lacus</name>
    <dbReference type="NCBI Taxonomy" id="2184758"/>
    <lineage>
        <taxon>Bacteria</taxon>
        <taxon>Pseudomonadati</taxon>
        <taxon>Pseudomonadota</taxon>
        <taxon>Betaproteobacteria</taxon>
        <taxon>Burkholderiales</taxon>
        <taxon>Comamonadaceae</taxon>
        <taxon>Rhodoferax</taxon>
    </lineage>
</organism>
<dbReference type="OrthoDB" id="6003696at2"/>
<dbReference type="PANTHER" id="PTHR43130">
    <property type="entry name" value="ARAC-FAMILY TRANSCRIPTIONAL REGULATOR"/>
    <property type="match status" value="1"/>
</dbReference>
<dbReference type="InterPro" id="IPR002818">
    <property type="entry name" value="DJ-1/PfpI"/>
</dbReference>
<evidence type="ECO:0000313" key="2">
    <source>
        <dbReference type="EMBL" id="RFO98987.1"/>
    </source>
</evidence>
<dbReference type="AlphaFoldDB" id="A0A3E1RHY3"/>
<keyword evidence="2" id="KW-0808">Transferase</keyword>
<dbReference type="SUPFAM" id="SSF52317">
    <property type="entry name" value="Class I glutamine amidotransferase-like"/>
    <property type="match status" value="1"/>
</dbReference>
<dbReference type="RefSeq" id="WP_117174096.1">
    <property type="nucleotide sequence ID" value="NZ_QFZK01000001.1"/>
</dbReference>
<dbReference type="PANTHER" id="PTHR43130:SF3">
    <property type="entry name" value="HTH-TYPE TRANSCRIPTIONAL REGULATOR RV1931C"/>
    <property type="match status" value="1"/>
</dbReference>
<dbReference type="Proteomes" id="UP000260665">
    <property type="component" value="Unassembled WGS sequence"/>
</dbReference>
<evidence type="ECO:0000313" key="3">
    <source>
        <dbReference type="Proteomes" id="UP000260665"/>
    </source>
</evidence>
<feature type="domain" description="DJ-1/PfpI" evidence="1">
    <location>
        <begin position="6"/>
        <end position="175"/>
    </location>
</feature>
<reference evidence="2 3" key="1">
    <citation type="submission" date="2018-05" db="EMBL/GenBank/DDBJ databases">
        <title>Rhodoferax soyangensis sp.nov., isolated from an oligotrophic freshwater lake.</title>
        <authorList>
            <person name="Park M."/>
        </authorList>
    </citation>
    <scope>NUCLEOTIDE SEQUENCE [LARGE SCALE GENOMIC DNA]</scope>
    <source>
        <strain evidence="2 3">IMCC26218</strain>
    </source>
</reference>
<evidence type="ECO:0000259" key="1">
    <source>
        <dbReference type="Pfam" id="PF01965"/>
    </source>
</evidence>
<comment type="caution">
    <text evidence="2">The sequence shown here is derived from an EMBL/GenBank/DDBJ whole genome shotgun (WGS) entry which is preliminary data.</text>
</comment>
<dbReference type="GO" id="GO:0016740">
    <property type="term" value="F:transferase activity"/>
    <property type="evidence" value="ECO:0007669"/>
    <property type="project" value="UniProtKB-KW"/>
</dbReference>
<dbReference type="GO" id="GO:0006355">
    <property type="term" value="P:regulation of DNA-templated transcription"/>
    <property type="evidence" value="ECO:0007669"/>
    <property type="project" value="TreeGrafter"/>
</dbReference>
<gene>
    <name evidence="2" type="ORF">DIC66_01105</name>
</gene>
<accession>A0A3E1RHY3</accession>